<dbReference type="AlphaFoldDB" id="A0A0A7FX22"/>
<gene>
    <name evidence="1" type="ORF">U729_2993</name>
</gene>
<dbReference type="HOGENOM" id="CLU_2057263_0_0_9"/>
<evidence type="ECO:0000313" key="2">
    <source>
        <dbReference type="Proteomes" id="UP000030635"/>
    </source>
</evidence>
<accession>A0A0A7FX22</accession>
<name>A0A0A7FX22_9CLOT</name>
<protein>
    <submittedName>
        <fullName evidence="1">Uncharacterized protein</fullName>
    </submittedName>
</protein>
<dbReference type="KEGG" id="cbv:U729_2993"/>
<sequence length="119" mass="13716">MSRTNNYNSIEIKPHIKLPYDIIKIRKGSLYEGNIIDFKIRLYDIPNNQTEESIKFGGVVADFDMILETTNINANILVDTTVGNMYEFYRQLKNAYENLNGKAVLKNYGDSRCNLEVTL</sequence>
<evidence type="ECO:0000313" key="1">
    <source>
        <dbReference type="EMBL" id="AIY84184.1"/>
    </source>
</evidence>
<dbReference type="Proteomes" id="UP000030635">
    <property type="component" value="Chromosome"/>
</dbReference>
<organism evidence="1 2">
    <name type="scientific">Clostridium baratii str. Sullivan</name>
    <dbReference type="NCBI Taxonomy" id="1415775"/>
    <lineage>
        <taxon>Bacteria</taxon>
        <taxon>Bacillati</taxon>
        <taxon>Bacillota</taxon>
        <taxon>Clostridia</taxon>
        <taxon>Eubacteriales</taxon>
        <taxon>Clostridiaceae</taxon>
        <taxon>Clostridium</taxon>
    </lineage>
</organism>
<keyword evidence="2" id="KW-1185">Reference proteome</keyword>
<proteinExistence type="predicted"/>
<dbReference type="RefSeq" id="WP_039316372.1">
    <property type="nucleotide sequence ID" value="NZ_CP006905.1"/>
</dbReference>
<reference evidence="1 2" key="1">
    <citation type="journal article" date="2015" name="Infect. Genet. Evol.">
        <title>Genomic sequences of six botulinum neurotoxin-producing strains representing three clostridial species illustrate the mobility and diversity of botulinum neurotoxin genes.</title>
        <authorList>
            <person name="Smith T.J."/>
            <person name="Hill K.K."/>
            <person name="Xie G."/>
            <person name="Foley B.T."/>
            <person name="Williamson C.H."/>
            <person name="Foster J.T."/>
            <person name="Johnson S.L."/>
            <person name="Chertkov O."/>
            <person name="Teshima H."/>
            <person name="Gibbons H.S."/>
            <person name="Johnsky L.A."/>
            <person name="Karavis M.A."/>
            <person name="Smith L.A."/>
        </authorList>
    </citation>
    <scope>NUCLEOTIDE SEQUENCE [LARGE SCALE GENOMIC DNA]</scope>
    <source>
        <strain evidence="1">Sullivan</strain>
    </source>
</reference>
<dbReference type="EMBL" id="CP006905">
    <property type="protein sequence ID" value="AIY84184.1"/>
    <property type="molecule type" value="Genomic_DNA"/>
</dbReference>
<dbReference type="OrthoDB" id="885691at2"/>